<name>A0AA39D7S5_VITRO</name>
<dbReference type="InterPro" id="IPR036020">
    <property type="entry name" value="WW_dom_sf"/>
</dbReference>
<dbReference type="PANTHER" id="PTHR14791">
    <property type="entry name" value="BOMB/KIRA PROTEINS"/>
    <property type="match status" value="1"/>
</dbReference>
<reference evidence="2 3" key="1">
    <citation type="journal article" date="2023" name="BMC Biotechnol.">
        <title>Vitis rotundifolia cv Carlos genome sequencing.</title>
        <authorList>
            <person name="Huff M."/>
            <person name="Hulse-Kemp A."/>
            <person name="Scheffler B."/>
            <person name="Youngblood R."/>
            <person name="Simpson S."/>
            <person name="Babiker E."/>
            <person name="Staton M."/>
        </authorList>
    </citation>
    <scope>NUCLEOTIDE SEQUENCE [LARGE SCALE GENOMIC DNA]</scope>
    <source>
        <tissue evidence="2">Leaf</tissue>
    </source>
</reference>
<protein>
    <recommendedName>
        <fullName evidence="4">WW domain-containing protein</fullName>
    </recommendedName>
</protein>
<feature type="region of interest" description="Disordered" evidence="1">
    <location>
        <begin position="80"/>
        <end position="146"/>
    </location>
</feature>
<dbReference type="Gene3D" id="2.20.70.10">
    <property type="match status" value="1"/>
</dbReference>
<proteinExistence type="predicted"/>
<dbReference type="Proteomes" id="UP001168098">
    <property type="component" value="Unassembled WGS sequence"/>
</dbReference>
<dbReference type="SUPFAM" id="SSF51045">
    <property type="entry name" value="WW domain"/>
    <property type="match status" value="1"/>
</dbReference>
<dbReference type="PANTHER" id="PTHR14791:SF42">
    <property type="entry name" value="F16L1.2 PROTEIN"/>
    <property type="match status" value="1"/>
</dbReference>
<sequence>MVSFQTPLSPDPTKPTVPEFENLSKKRKWEKTGIEEVFKLQSKAKSTKSIFDIELQLETPLPLEWQRCLDIQSGQIHFYNTRTHKRTSRDPRASPEPLSPGPMSLELELNLPCDSLRRNRPDDNMGKWNSGSPSHNSKESLQKKNPGGVACSPSWLAFEGDNQEMVAAVCKRCHMLVMLCKSSPACPNCKFMHSPDQTPPNLFKRRFSLLC</sequence>
<evidence type="ECO:0000256" key="1">
    <source>
        <dbReference type="SAM" id="MobiDB-lite"/>
    </source>
</evidence>
<dbReference type="AlphaFoldDB" id="A0AA39D7S5"/>
<feature type="compositionally biased region" description="Basic and acidic residues" evidence="1">
    <location>
        <begin position="115"/>
        <end position="125"/>
    </location>
</feature>
<accession>A0AA39D7S5</accession>
<gene>
    <name evidence="2" type="ORF">PVL29_023398</name>
</gene>
<feature type="region of interest" description="Disordered" evidence="1">
    <location>
        <begin position="1"/>
        <end position="22"/>
    </location>
</feature>
<organism evidence="2 3">
    <name type="scientific">Vitis rotundifolia</name>
    <name type="common">Muscadine grape</name>
    <dbReference type="NCBI Taxonomy" id="103349"/>
    <lineage>
        <taxon>Eukaryota</taxon>
        <taxon>Viridiplantae</taxon>
        <taxon>Streptophyta</taxon>
        <taxon>Embryophyta</taxon>
        <taxon>Tracheophyta</taxon>
        <taxon>Spermatophyta</taxon>
        <taxon>Magnoliopsida</taxon>
        <taxon>eudicotyledons</taxon>
        <taxon>Gunneridae</taxon>
        <taxon>Pentapetalae</taxon>
        <taxon>rosids</taxon>
        <taxon>Vitales</taxon>
        <taxon>Vitaceae</taxon>
        <taxon>Viteae</taxon>
        <taxon>Vitis</taxon>
    </lineage>
</organism>
<dbReference type="EMBL" id="JARBHA010000018">
    <property type="protein sequence ID" value="KAJ9673824.1"/>
    <property type="molecule type" value="Genomic_DNA"/>
</dbReference>
<keyword evidence="3" id="KW-1185">Reference proteome</keyword>
<dbReference type="InterPro" id="IPR051105">
    <property type="entry name" value="WWC/KIBRA_Hippo_Reg"/>
</dbReference>
<evidence type="ECO:0008006" key="4">
    <source>
        <dbReference type="Google" id="ProtNLM"/>
    </source>
</evidence>
<evidence type="ECO:0000313" key="3">
    <source>
        <dbReference type="Proteomes" id="UP001168098"/>
    </source>
</evidence>
<comment type="caution">
    <text evidence="2">The sequence shown here is derived from an EMBL/GenBank/DDBJ whole genome shotgun (WGS) entry which is preliminary data.</text>
</comment>
<evidence type="ECO:0000313" key="2">
    <source>
        <dbReference type="EMBL" id="KAJ9673824.1"/>
    </source>
</evidence>